<dbReference type="PROSITE" id="PS00447">
    <property type="entry name" value="DNA_POLYMERASE_A"/>
    <property type="match status" value="1"/>
</dbReference>
<keyword evidence="7 17" id="KW-0235">DNA replication</keyword>
<evidence type="ECO:0000256" key="6">
    <source>
        <dbReference type="ARBA" id="ARBA00022695"/>
    </source>
</evidence>
<evidence type="ECO:0000256" key="8">
    <source>
        <dbReference type="ARBA" id="ARBA00022722"/>
    </source>
</evidence>
<evidence type="ECO:0000256" key="3">
    <source>
        <dbReference type="ARBA" id="ARBA00012417"/>
    </source>
</evidence>
<evidence type="ECO:0000256" key="16">
    <source>
        <dbReference type="NCBIfam" id="TIGR00593"/>
    </source>
</evidence>
<dbReference type="InterPro" id="IPR020046">
    <property type="entry name" value="5-3_exonucl_a-hlix_arch_N"/>
</dbReference>
<evidence type="ECO:0000256" key="5">
    <source>
        <dbReference type="ARBA" id="ARBA00022679"/>
    </source>
</evidence>
<evidence type="ECO:0000256" key="4">
    <source>
        <dbReference type="ARBA" id="ARBA00020311"/>
    </source>
</evidence>
<keyword evidence="10 17" id="KW-0378">Hydrolase</keyword>
<dbReference type="SUPFAM" id="SSF47807">
    <property type="entry name" value="5' to 3' exonuclease, C-terminal subdomain"/>
    <property type="match status" value="1"/>
</dbReference>
<keyword evidence="18" id="KW-0175">Coiled coil</keyword>
<dbReference type="InterPro" id="IPR043502">
    <property type="entry name" value="DNA/RNA_pol_sf"/>
</dbReference>
<dbReference type="Pfam" id="PF01367">
    <property type="entry name" value="5_3_exonuc"/>
    <property type="match status" value="1"/>
</dbReference>
<evidence type="ECO:0000259" key="19">
    <source>
        <dbReference type="SMART" id="SM00475"/>
    </source>
</evidence>
<dbReference type="CDD" id="cd09898">
    <property type="entry name" value="H3TH_53EXO"/>
    <property type="match status" value="1"/>
</dbReference>
<dbReference type="Proteomes" id="UP000070422">
    <property type="component" value="Unassembled WGS sequence"/>
</dbReference>
<feature type="coiled-coil region" evidence="18">
    <location>
        <begin position="507"/>
        <end position="534"/>
    </location>
</feature>
<dbReference type="InterPro" id="IPR002298">
    <property type="entry name" value="DNA_polymerase_A"/>
</dbReference>
<keyword evidence="12 17" id="KW-0239">DNA-directed DNA polymerase</keyword>
<sequence>MTQSNKLLLFDGSSLAFRAFYGLHDLDRFKNKEGLHTNALYAFHLMLTHLLEVEKPTHALVAWDAGKTTFRTKMYKDYKGGRASTPTEFKEQMPFFNRLLDGFGIPHTELVNYEADDIIGTLAMQAAEKGLEVVIVSGDKDLTQLARDHVRVEITRKGVTQLATYTPESILQNQGIRPEQIIDVKALMGDSSDNYPGVTGIGEKNALKLIQDFGSVEGVYENLDQVTGKKRLENLKNDKEQAFLSKTLAKIILDAPVEVKVEELAIPDKNIPLLTDFYREMNFNQFLTQLLGEEKQGEISENQDLSVDYEWVSEITEEQIPTESAAFYVEMLETNYHLGKILALVWKKKDKIYGAFPEVAWASTAFKEWLADETRKKKVFDSKRTRIMLERAGVTFEGVEEDLLIAAYLIYAKDLSGDLAQIAMELGQTQLPFEEQIYGKGKNRSLPEDQTKVEAYLAQKVAMIDTLLPMLLKRLEEDQLMDLYRQMELPLAKVLANMESQGMYVSIDCLKSLAEEYKAQLKVLEEAIYQEAGESFNINSTQQLSHILFEKMGLKGGKKTKSGKYSTAQGELEKLKGEAIIDLILDYRQLAKLQSTYVEGILDDIHTQDQKVHTRFIQTLTTTGRLSSADPNLQNIPIRTEEGRKIRKAFLSEKEDWVIFSSDYSQIELRVLAHMSGDKHLREAFLKGKDIHTATASKVFHKPEEDVSSEERRKAKAVNFGIVYGISDYGLSQNLHISRAEAKQFIDKYFEIYPDVAKYMTRSVEVAKEKGYAETLFHRRRYLPDLKAKNFNLRSFAERTAMNSPIQGTAADIIKVAMLHMAKALEKNDLKCNLLLQVHDELIFEVAKSDLARLEALVRQVMEEAVSLSIPLVVDCNYGKTWYDVK</sequence>
<evidence type="ECO:0000259" key="20">
    <source>
        <dbReference type="SMART" id="SM00482"/>
    </source>
</evidence>
<keyword evidence="9 17" id="KW-0227">DNA damage</keyword>
<dbReference type="OrthoDB" id="9806424at2"/>
<dbReference type="InterPro" id="IPR054690">
    <property type="entry name" value="DNA_polI_exonuclease"/>
</dbReference>
<keyword evidence="11 17" id="KW-0269">Exonuclease</keyword>
<evidence type="ECO:0000313" key="21">
    <source>
        <dbReference type="EMBL" id="KXB34900.1"/>
    </source>
</evidence>
<dbReference type="FunFam" id="3.40.50.1010:FF:000001">
    <property type="entry name" value="DNA polymerase I"/>
    <property type="match status" value="1"/>
</dbReference>
<evidence type="ECO:0000256" key="17">
    <source>
        <dbReference type="RuleBase" id="RU004460"/>
    </source>
</evidence>
<reference evidence="21 22" key="1">
    <citation type="submission" date="2016-01" db="EMBL/GenBank/DDBJ databases">
        <authorList>
            <person name="Oliw E.H."/>
        </authorList>
    </citation>
    <scope>NUCLEOTIDE SEQUENCE [LARGE SCALE GENOMIC DNA]</scope>
    <source>
        <strain evidence="21 22">KA00635</strain>
    </source>
</reference>
<dbReference type="Gene3D" id="3.30.70.370">
    <property type="match status" value="1"/>
</dbReference>
<dbReference type="AlphaFoldDB" id="A0A133XVE0"/>
<keyword evidence="6 17" id="KW-0548">Nucleotidyltransferase</keyword>
<comment type="caution">
    <text evidence="21">The sequence shown here is derived from an EMBL/GenBank/DDBJ whole genome shotgun (WGS) entry which is preliminary data.</text>
</comment>
<dbReference type="FunFam" id="1.10.150.20:FF:000003">
    <property type="entry name" value="DNA polymerase I"/>
    <property type="match status" value="1"/>
</dbReference>
<dbReference type="GO" id="GO:0008409">
    <property type="term" value="F:5'-3' exonuclease activity"/>
    <property type="evidence" value="ECO:0007669"/>
    <property type="project" value="UniProtKB-UniRule"/>
</dbReference>
<name>A0A133XVE0_9LACT</name>
<dbReference type="SUPFAM" id="SSF88723">
    <property type="entry name" value="PIN domain-like"/>
    <property type="match status" value="1"/>
</dbReference>
<dbReference type="NCBIfam" id="NF004397">
    <property type="entry name" value="PRK05755.1"/>
    <property type="match status" value="1"/>
</dbReference>
<dbReference type="NCBIfam" id="TIGR00593">
    <property type="entry name" value="pola"/>
    <property type="match status" value="1"/>
</dbReference>
<keyword evidence="5 17" id="KW-0808">Transferase</keyword>
<dbReference type="CDD" id="cd06140">
    <property type="entry name" value="DNA_polA_I_Bacillus_like_exo"/>
    <property type="match status" value="1"/>
</dbReference>
<dbReference type="PANTHER" id="PTHR10133">
    <property type="entry name" value="DNA POLYMERASE I"/>
    <property type="match status" value="1"/>
</dbReference>
<dbReference type="InterPro" id="IPR036397">
    <property type="entry name" value="RNaseH_sf"/>
</dbReference>
<dbReference type="SMART" id="SM00279">
    <property type="entry name" value="HhH2"/>
    <property type="match status" value="1"/>
</dbReference>
<dbReference type="SMART" id="SM00475">
    <property type="entry name" value="53EXOc"/>
    <property type="match status" value="1"/>
</dbReference>
<dbReference type="InterPro" id="IPR008918">
    <property type="entry name" value="HhH2"/>
</dbReference>
<dbReference type="EC" id="2.7.7.7" evidence="3 16"/>
<evidence type="ECO:0000256" key="13">
    <source>
        <dbReference type="ARBA" id="ARBA00023125"/>
    </source>
</evidence>
<organism evidence="21 22">
    <name type="scientific">Aerococcus christensenii</name>
    <dbReference type="NCBI Taxonomy" id="87541"/>
    <lineage>
        <taxon>Bacteria</taxon>
        <taxon>Bacillati</taxon>
        <taxon>Bacillota</taxon>
        <taxon>Bacilli</taxon>
        <taxon>Lactobacillales</taxon>
        <taxon>Aerococcaceae</taxon>
        <taxon>Aerococcus</taxon>
    </lineage>
</organism>
<evidence type="ECO:0000256" key="14">
    <source>
        <dbReference type="ARBA" id="ARBA00023204"/>
    </source>
</evidence>
<dbReference type="STRING" id="87541.AWM71_04950"/>
<feature type="domain" description="5'-3' exonuclease" evidence="19">
    <location>
        <begin position="5"/>
        <end position="267"/>
    </location>
</feature>
<dbReference type="Gene3D" id="1.10.150.20">
    <property type="entry name" value="5' to 3' exonuclease, C-terminal subdomain"/>
    <property type="match status" value="2"/>
</dbReference>
<dbReference type="PANTHER" id="PTHR10133:SF27">
    <property type="entry name" value="DNA POLYMERASE NU"/>
    <property type="match status" value="1"/>
</dbReference>
<dbReference type="PRINTS" id="PR00868">
    <property type="entry name" value="DNAPOLI"/>
</dbReference>
<dbReference type="CDD" id="cd08637">
    <property type="entry name" value="DNA_pol_A_pol_I_C"/>
    <property type="match status" value="1"/>
</dbReference>
<dbReference type="EMBL" id="LSCQ01000070">
    <property type="protein sequence ID" value="KXB34900.1"/>
    <property type="molecule type" value="Genomic_DNA"/>
</dbReference>
<evidence type="ECO:0000256" key="9">
    <source>
        <dbReference type="ARBA" id="ARBA00022763"/>
    </source>
</evidence>
<comment type="function">
    <text evidence="17">In addition to polymerase activity, this DNA polymerase exhibits 5'-3' exonuclease activity.</text>
</comment>
<dbReference type="InterPro" id="IPR029060">
    <property type="entry name" value="PIN-like_dom_sf"/>
</dbReference>
<dbReference type="SUPFAM" id="SSF56672">
    <property type="entry name" value="DNA/RNA polymerases"/>
    <property type="match status" value="1"/>
</dbReference>
<dbReference type="GO" id="GO:0006261">
    <property type="term" value="P:DNA-templated DNA replication"/>
    <property type="evidence" value="ECO:0007669"/>
    <property type="project" value="UniProtKB-UniRule"/>
</dbReference>
<accession>A0A133XVE0</accession>
<dbReference type="Gene3D" id="1.20.1060.10">
    <property type="entry name" value="Taq DNA Polymerase, Chain T, domain 4"/>
    <property type="match status" value="1"/>
</dbReference>
<dbReference type="GO" id="GO:0006302">
    <property type="term" value="P:double-strand break repair"/>
    <property type="evidence" value="ECO:0007669"/>
    <property type="project" value="TreeGrafter"/>
</dbReference>
<keyword evidence="14 17" id="KW-0234">DNA repair</keyword>
<dbReference type="FunFam" id="1.10.150.20:FF:000002">
    <property type="entry name" value="DNA polymerase I"/>
    <property type="match status" value="1"/>
</dbReference>
<dbReference type="InterPro" id="IPR019760">
    <property type="entry name" value="DNA-dir_DNA_pol_A_CS"/>
</dbReference>
<dbReference type="InterPro" id="IPR018320">
    <property type="entry name" value="DNA_polymerase_1"/>
</dbReference>
<dbReference type="Pfam" id="PF22619">
    <property type="entry name" value="DNA_polI_exo1"/>
    <property type="match status" value="1"/>
</dbReference>
<evidence type="ECO:0000256" key="11">
    <source>
        <dbReference type="ARBA" id="ARBA00022839"/>
    </source>
</evidence>
<dbReference type="SMART" id="SM00482">
    <property type="entry name" value="POLAc"/>
    <property type="match status" value="1"/>
</dbReference>
<dbReference type="Pfam" id="PF02739">
    <property type="entry name" value="5_3_exonuc_N"/>
    <property type="match status" value="1"/>
</dbReference>
<evidence type="ECO:0000256" key="12">
    <source>
        <dbReference type="ARBA" id="ARBA00022932"/>
    </source>
</evidence>
<protein>
    <recommendedName>
        <fullName evidence="4 16">DNA polymerase I</fullName>
        <ecNumber evidence="3 16">2.7.7.7</ecNumber>
    </recommendedName>
</protein>
<comment type="catalytic activity">
    <reaction evidence="15 17">
        <text>DNA(n) + a 2'-deoxyribonucleoside 5'-triphosphate = DNA(n+1) + diphosphate</text>
        <dbReference type="Rhea" id="RHEA:22508"/>
        <dbReference type="Rhea" id="RHEA-COMP:17339"/>
        <dbReference type="Rhea" id="RHEA-COMP:17340"/>
        <dbReference type="ChEBI" id="CHEBI:33019"/>
        <dbReference type="ChEBI" id="CHEBI:61560"/>
        <dbReference type="ChEBI" id="CHEBI:173112"/>
        <dbReference type="EC" id="2.7.7.7"/>
    </reaction>
</comment>
<keyword evidence="13 17" id="KW-0238">DNA-binding</keyword>
<dbReference type="CDD" id="cd09859">
    <property type="entry name" value="PIN_53EXO"/>
    <property type="match status" value="1"/>
</dbReference>
<dbReference type="InterPro" id="IPR002421">
    <property type="entry name" value="5-3_exonuclease"/>
</dbReference>
<gene>
    <name evidence="17" type="primary">polA</name>
    <name evidence="21" type="ORF">HMPREF3187_01232</name>
</gene>
<dbReference type="InterPro" id="IPR036279">
    <property type="entry name" value="5-3_exonuclease_C_sf"/>
</dbReference>
<evidence type="ECO:0000256" key="1">
    <source>
        <dbReference type="ARBA" id="ARBA00007705"/>
    </source>
</evidence>
<dbReference type="Gene3D" id="3.40.50.1010">
    <property type="entry name" value="5'-nuclease"/>
    <property type="match status" value="1"/>
</dbReference>
<dbReference type="SUPFAM" id="SSF53098">
    <property type="entry name" value="Ribonuclease H-like"/>
    <property type="match status" value="1"/>
</dbReference>
<dbReference type="InterPro" id="IPR020045">
    <property type="entry name" value="DNA_polI_H3TH"/>
</dbReference>
<evidence type="ECO:0000256" key="15">
    <source>
        <dbReference type="ARBA" id="ARBA00049244"/>
    </source>
</evidence>
<dbReference type="Gene3D" id="3.30.420.10">
    <property type="entry name" value="Ribonuclease H-like superfamily/Ribonuclease H"/>
    <property type="match status" value="1"/>
</dbReference>
<evidence type="ECO:0000256" key="2">
    <source>
        <dbReference type="ARBA" id="ARBA00011541"/>
    </source>
</evidence>
<dbReference type="GO" id="GO:0003677">
    <property type="term" value="F:DNA binding"/>
    <property type="evidence" value="ECO:0007669"/>
    <property type="project" value="UniProtKB-UniRule"/>
</dbReference>
<evidence type="ECO:0000256" key="7">
    <source>
        <dbReference type="ARBA" id="ARBA00022705"/>
    </source>
</evidence>
<comment type="similarity">
    <text evidence="1 17">Belongs to the DNA polymerase type-A family.</text>
</comment>
<evidence type="ECO:0000313" key="22">
    <source>
        <dbReference type="Proteomes" id="UP000070422"/>
    </source>
</evidence>
<proteinExistence type="inferred from homology"/>
<dbReference type="InterPro" id="IPR001098">
    <property type="entry name" value="DNA-dir_DNA_pol_A_palm_dom"/>
</dbReference>
<comment type="subunit">
    <text evidence="2 17">Single-chain monomer with multiple functions.</text>
</comment>
<dbReference type="RefSeq" id="WP_060937010.1">
    <property type="nucleotide sequence ID" value="NZ_JASOZP010000012.1"/>
</dbReference>
<dbReference type="FunFam" id="1.20.1060.10:FF:000001">
    <property type="entry name" value="DNA polymerase I"/>
    <property type="match status" value="1"/>
</dbReference>
<feature type="domain" description="DNA-directed DNA polymerase family A palm" evidence="20">
    <location>
        <begin position="643"/>
        <end position="850"/>
    </location>
</feature>
<dbReference type="InterPro" id="IPR012337">
    <property type="entry name" value="RNaseH-like_sf"/>
</dbReference>
<keyword evidence="8" id="KW-0540">Nuclease</keyword>
<evidence type="ECO:0000256" key="10">
    <source>
        <dbReference type="ARBA" id="ARBA00022801"/>
    </source>
</evidence>
<dbReference type="Pfam" id="PF00476">
    <property type="entry name" value="DNA_pol_A"/>
    <property type="match status" value="1"/>
</dbReference>
<evidence type="ECO:0000256" key="18">
    <source>
        <dbReference type="SAM" id="Coils"/>
    </source>
</evidence>
<dbReference type="GO" id="GO:0003887">
    <property type="term" value="F:DNA-directed DNA polymerase activity"/>
    <property type="evidence" value="ECO:0007669"/>
    <property type="project" value="UniProtKB-UniRule"/>
</dbReference>
<dbReference type="PATRIC" id="fig|87541.4.peg.1225"/>